<dbReference type="RefSeq" id="WP_054208414.1">
    <property type="nucleotide sequence ID" value="NZ_LGSZ01000028.1"/>
</dbReference>
<evidence type="ECO:0000313" key="4">
    <source>
        <dbReference type="Proteomes" id="UP000037822"/>
    </source>
</evidence>
<evidence type="ECO:0000313" key="3">
    <source>
        <dbReference type="EMBL" id="KPH81581.1"/>
    </source>
</evidence>
<evidence type="ECO:0000259" key="2">
    <source>
        <dbReference type="PROSITE" id="PS50206"/>
    </source>
</evidence>
<accession>A0A0N1F4Y4</accession>
<dbReference type="EMBL" id="LGSZ01000028">
    <property type="protein sequence ID" value="KPH81581.1"/>
    <property type="molecule type" value="Genomic_DNA"/>
</dbReference>
<protein>
    <submittedName>
        <fullName evidence="3">Sulfurtransferase</fullName>
    </submittedName>
</protein>
<dbReference type="InterPro" id="IPR001763">
    <property type="entry name" value="Rhodanese-like_dom"/>
</dbReference>
<dbReference type="Gene3D" id="3.40.250.10">
    <property type="entry name" value="Rhodanese-like domain"/>
    <property type="match status" value="1"/>
</dbReference>
<dbReference type="PROSITE" id="PS50206">
    <property type="entry name" value="RHODANESE_3"/>
    <property type="match status" value="1"/>
</dbReference>
<dbReference type="AlphaFoldDB" id="A0A0N1F4Y4"/>
<keyword evidence="4" id="KW-1185">Reference proteome</keyword>
<organism evidence="3 4">
    <name type="scientific">Bosea vaviloviae</name>
    <dbReference type="NCBI Taxonomy" id="1526658"/>
    <lineage>
        <taxon>Bacteria</taxon>
        <taxon>Pseudomonadati</taxon>
        <taxon>Pseudomonadota</taxon>
        <taxon>Alphaproteobacteria</taxon>
        <taxon>Hyphomicrobiales</taxon>
        <taxon>Boseaceae</taxon>
        <taxon>Bosea</taxon>
    </lineage>
</organism>
<dbReference type="OrthoDB" id="7835227at2"/>
<feature type="chain" id="PRO_5005870922" evidence="1">
    <location>
        <begin position="22"/>
        <end position="195"/>
    </location>
</feature>
<dbReference type="SMART" id="SM00450">
    <property type="entry name" value="RHOD"/>
    <property type="match status" value="1"/>
</dbReference>
<name>A0A0N1F4Y4_9HYPH</name>
<dbReference type="GO" id="GO:0016740">
    <property type="term" value="F:transferase activity"/>
    <property type="evidence" value="ECO:0007669"/>
    <property type="project" value="UniProtKB-KW"/>
</dbReference>
<reference evidence="3 4" key="1">
    <citation type="submission" date="2015-07" db="EMBL/GenBank/DDBJ databases">
        <title>Whole genome sequencing of Bosea vaviloviae isolated from cave pool.</title>
        <authorList>
            <person name="Tan N.E.H."/>
            <person name="Lee Y.P."/>
            <person name="Gan H.M."/>
            <person name="Barton H."/>
            <person name="Savka M.A."/>
        </authorList>
    </citation>
    <scope>NUCLEOTIDE SEQUENCE [LARGE SCALE GENOMIC DNA]</scope>
    <source>
        <strain evidence="3 4">SD260</strain>
    </source>
</reference>
<evidence type="ECO:0000256" key="1">
    <source>
        <dbReference type="SAM" id="SignalP"/>
    </source>
</evidence>
<dbReference type="InterPro" id="IPR036873">
    <property type="entry name" value="Rhodanese-like_dom_sf"/>
</dbReference>
<dbReference type="SUPFAM" id="SSF52821">
    <property type="entry name" value="Rhodanese/Cell cycle control phosphatase"/>
    <property type="match status" value="1"/>
</dbReference>
<dbReference type="PATRIC" id="fig|1526658.3.peg.2171"/>
<gene>
    <name evidence="3" type="ORF">AE618_07485</name>
</gene>
<sequence>MSKGIMLLVAVSLLGTASAHAAPEPANPERQTPWKLYVDSREAFAMKQAQGNKVLLVDVRDPIEIMFTGFAPAVDVVVPFMSANLSKWNEQRSVYQVERDPAFAEKIAKALTDRGLGKDTPILLMCRSGGERGAPSAKELWGKGFASVYVVVDGFEGDTIKDGPEKNWRRVDGWKNSGLPWGYTLDRAKFPMGQK</sequence>
<dbReference type="Pfam" id="PF00581">
    <property type="entry name" value="Rhodanese"/>
    <property type="match status" value="1"/>
</dbReference>
<keyword evidence="1" id="KW-0732">Signal</keyword>
<dbReference type="Proteomes" id="UP000037822">
    <property type="component" value="Unassembled WGS sequence"/>
</dbReference>
<keyword evidence="3" id="KW-0808">Transferase</keyword>
<proteinExistence type="predicted"/>
<feature type="signal peptide" evidence="1">
    <location>
        <begin position="1"/>
        <end position="21"/>
    </location>
</feature>
<comment type="caution">
    <text evidence="3">The sequence shown here is derived from an EMBL/GenBank/DDBJ whole genome shotgun (WGS) entry which is preliminary data.</text>
</comment>
<feature type="domain" description="Rhodanese" evidence="2">
    <location>
        <begin position="50"/>
        <end position="167"/>
    </location>
</feature>